<dbReference type="GeneID" id="28727410"/>
<proteinExistence type="predicted"/>
<comment type="caution">
    <text evidence="7">The sequence shown here is derived from an EMBL/GenBank/DDBJ whole genome shotgun (WGS) entry which is preliminary data.</text>
</comment>
<dbReference type="GO" id="GO:0016559">
    <property type="term" value="P:peroxisome fission"/>
    <property type="evidence" value="ECO:0007669"/>
    <property type="project" value="InterPro"/>
</dbReference>
<evidence type="ECO:0000313" key="7">
    <source>
        <dbReference type="EMBL" id="KOS14768.1"/>
    </source>
</evidence>
<comment type="subcellular location">
    <subcellularLocation>
        <location evidence="4">Peroxisome membrane</location>
    </subcellularLocation>
</comment>
<keyword evidence="2 6" id="KW-0472">Membrane</keyword>
<gene>
    <name evidence="7" type="ORF">Malapachy_1023</name>
</gene>
<organism evidence="7 8">
    <name type="scientific">Malassezia pachydermatis</name>
    <dbReference type="NCBI Taxonomy" id="77020"/>
    <lineage>
        <taxon>Eukaryota</taxon>
        <taxon>Fungi</taxon>
        <taxon>Dikarya</taxon>
        <taxon>Basidiomycota</taxon>
        <taxon>Ustilaginomycotina</taxon>
        <taxon>Malasseziomycetes</taxon>
        <taxon>Malasseziales</taxon>
        <taxon>Malasseziaceae</taxon>
        <taxon>Malassezia</taxon>
    </lineage>
</organism>
<dbReference type="STRING" id="77020.A0A0M8MMV8"/>
<accession>A0A0M8MMV8</accession>
<evidence type="ECO:0000313" key="8">
    <source>
        <dbReference type="Proteomes" id="UP000037751"/>
    </source>
</evidence>
<dbReference type="OrthoDB" id="10005898at2759"/>
<keyword evidence="8" id="KW-1185">Reference proteome</keyword>
<feature type="region of interest" description="Disordered" evidence="5">
    <location>
        <begin position="1"/>
        <end position="22"/>
    </location>
</feature>
<feature type="compositionally biased region" description="Basic and acidic residues" evidence="5">
    <location>
        <begin position="204"/>
        <end position="221"/>
    </location>
</feature>
<evidence type="ECO:0008006" key="9">
    <source>
        <dbReference type="Google" id="ProtNLM"/>
    </source>
</evidence>
<keyword evidence="6" id="KW-1133">Transmembrane helix</keyword>
<feature type="transmembrane region" description="Helical" evidence="6">
    <location>
        <begin position="55"/>
        <end position="76"/>
    </location>
</feature>
<dbReference type="RefSeq" id="XP_017992400.1">
    <property type="nucleotide sequence ID" value="XM_018135535.1"/>
</dbReference>
<dbReference type="VEuPathDB" id="FungiDB:Malapachy_1023"/>
<dbReference type="AlphaFoldDB" id="A0A0M8MMV8"/>
<evidence type="ECO:0000256" key="2">
    <source>
        <dbReference type="ARBA" id="ARBA00023136"/>
    </source>
</evidence>
<name>A0A0M8MMV8_9BASI</name>
<keyword evidence="1" id="KW-0962">Peroxisome biogenesis</keyword>
<dbReference type="PANTHER" id="PTHR12652">
    <property type="entry name" value="PEROXISOMAL BIOGENESIS FACTOR 11"/>
    <property type="match status" value="1"/>
</dbReference>
<dbReference type="PANTHER" id="PTHR12652:SF25">
    <property type="entry name" value="MICROBODY (PEROXISOME) PROLIFERATION PROTEIN PEROXIN 11C (EUROFUNG)"/>
    <property type="match status" value="1"/>
</dbReference>
<evidence type="ECO:0000256" key="5">
    <source>
        <dbReference type="SAM" id="MobiDB-lite"/>
    </source>
</evidence>
<protein>
    <recommendedName>
        <fullName evidence="9">Peroxisomal biogenesis factor 11</fullName>
    </recommendedName>
</protein>
<dbReference type="EMBL" id="LGAV01000003">
    <property type="protein sequence ID" value="KOS14768.1"/>
    <property type="molecule type" value="Genomic_DNA"/>
</dbReference>
<dbReference type="GO" id="GO:0005778">
    <property type="term" value="C:peroxisomal membrane"/>
    <property type="evidence" value="ECO:0007669"/>
    <property type="project" value="UniProtKB-SubCell"/>
</dbReference>
<dbReference type="Proteomes" id="UP000037751">
    <property type="component" value="Unassembled WGS sequence"/>
</dbReference>
<feature type="region of interest" description="Disordered" evidence="5">
    <location>
        <begin position="204"/>
        <end position="224"/>
    </location>
</feature>
<evidence type="ECO:0000256" key="4">
    <source>
        <dbReference type="ARBA" id="ARBA00046271"/>
    </source>
</evidence>
<feature type="compositionally biased region" description="Polar residues" evidence="5">
    <location>
        <begin position="1"/>
        <end position="15"/>
    </location>
</feature>
<evidence type="ECO:0000256" key="6">
    <source>
        <dbReference type="SAM" id="Phobius"/>
    </source>
</evidence>
<reference evidence="7 8" key="1">
    <citation type="submission" date="2015-07" db="EMBL/GenBank/DDBJ databases">
        <title>Draft Genome Sequence of Malassezia furfur CBS1878 and Malassezia pachydermatis CBS1879.</title>
        <authorList>
            <person name="Triana S."/>
            <person name="Ohm R."/>
            <person name="Gonzalez A."/>
            <person name="DeCock H."/>
            <person name="Restrepo S."/>
            <person name="Celis A."/>
        </authorList>
    </citation>
    <scope>NUCLEOTIDE SEQUENCE [LARGE SCALE GENOMIC DNA]</scope>
    <source>
        <strain evidence="7 8">CBS 1879</strain>
    </source>
</reference>
<keyword evidence="6" id="KW-0812">Transmembrane</keyword>
<sequence>MSQSDASSKQVATTPSSSSSCPTEMLFSKLKAVPESKSLDHLVRFLGSWTGSDKFFMLIQYGSNVVVALLMALHALRQRRGKGFSVAHLIPRVRALNALTADARILFRIWGLLPMLKWMLSLAHHPPPSRNLRLIERLQALSMVVYAPMEAAAYLAMHKILPISPASQNFLWLNGCRLWAAYVLLDFWHVVEDNRLLRTNAKALEKSRGHPSPHDSEKALSEEQQTTRRMWSELRQRKDMLLSQFWVNVGYLPLTMHWSVEGGLITDGWVGVFGTIAAVASTRMQWKATA</sequence>
<evidence type="ECO:0000256" key="1">
    <source>
        <dbReference type="ARBA" id="ARBA00022593"/>
    </source>
</evidence>
<keyword evidence="3" id="KW-0576">Peroxisome</keyword>
<dbReference type="InterPro" id="IPR008733">
    <property type="entry name" value="PEX11"/>
</dbReference>
<evidence type="ECO:0000256" key="3">
    <source>
        <dbReference type="ARBA" id="ARBA00023140"/>
    </source>
</evidence>
<dbReference type="Pfam" id="PF05648">
    <property type="entry name" value="PEX11"/>
    <property type="match status" value="1"/>
</dbReference>